<dbReference type="FunFam" id="3.40.309.10:FF:000001">
    <property type="entry name" value="Mitochondrial aldehyde dehydrogenase 2"/>
    <property type="match status" value="1"/>
</dbReference>
<feature type="active site" evidence="8">
    <location>
        <position position="266"/>
    </location>
</feature>
<evidence type="ECO:0000256" key="1">
    <source>
        <dbReference type="ARBA" id="ARBA00009986"/>
    </source>
</evidence>
<dbReference type="GO" id="GO:0005739">
    <property type="term" value="C:mitochondrion"/>
    <property type="evidence" value="ECO:0007669"/>
    <property type="project" value="UniProtKB-ARBA"/>
</dbReference>
<dbReference type="InterPro" id="IPR029510">
    <property type="entry name" value="Ald_DH_CS_GLU"/>
</dbReference>
<name>A0A1V6PS52_9EURO</name>
<reference evidence="12" key="1">
    <citation type="journal article" date="2017" name="Nat. Microbiol.">
        <title>Global analysis of biosynthetic gene clusters reveals vast potential of secondary metabolite production in Penicillium species.</title>
        <authorList>
            <person name="Nielsen J.C."/>
            <person name="Grijseels S."/>
            <person name="Prigent S."/>
            <person name="Ji B."/>
            <person name="Dainat J."/>
            <person name="Nielsen K.F."/>
            <person name="Frisvad J.C."/>
            <person name="Workman M."/>
            <person name="Nielsen J."/>
        </authorList>
    </citation>
    <scope>NUCLEOTIDE SEQUENCE [LARGE SCALE GENOMIC DNA]</scope>
    <source>
        <strain evidence="12">IBT 31811</strain>
    </source>
</reference>
<comment type="caution">
    <text evidence="11">The sequence shown here is derived from an EMBL/GenBank/DDBJ whole genome shotgun (WGS) entry which is preliminary data.</text>
</comment>
<comment type="similarity">
    <text evidence="1 9">Belongs to the aldehyde dehydrogenase family.</text>
</comment>
<evidence type="ECO:0000256" key="2">
    <source>
        <dbReference type="ARBA" id="ARBA00023002"/>
    </source>
</evidence>
<keyword evidence="3" id="KW-0520">NAD</keyword>
<evidence type="ECO:0000256" key="3">
    <source>
        <dbReference type="ARBA" id="ARBA00023027"/>
    </source>
</evidence>
<dbReference type="EC" id="1.2.1.3" evidence="4"/>
<dbReference type="FunFam" id="3.40.605.10:FF:000026">
    <property type="entry name" value="Aldehyde dehydrogenase, putative"/>
    <property type="match status" value="1"/>
</dbReference>
<gene>
    <name evidence="11" type="ORF">PENANT_c042G00564</name>
</gene>
<evidence type="ECO:0000256" key="5">
    <source>
        <dbReference type="ARBA" id="ARBA00037885"/>
    </source>
</evidence>
<dbReference type="InterPro" id="IPR016160">
    <property type="entry name" value="Ald_DH_CS_CYS"/>
</dbReference>
<organism evidence="11 12">
    <name type="scientific">Penicillium antarcticum</name>
    <dbReference type="NCBI Taxonomy" id="416450"/>
    <lineage>
        <taxon>Eukaryota</taxon>
        <taxon>Fungi</taxon>
        <taxon>Dikarya</taxon>
        <taxon>Ascomycota</taxon>
        <taxon>Pezizomycotina</taxon>
        <taxon>Eurotiomycetes</taxon>
        <taxon>Eurotiomycetidae</taxon>
        <taxon>Eurotiales</taxon>
        <taxon>Aspergillaceae</taxon>
        <taxon>Penicillium</taxon>
    </lineage>
</organism>
<dbReference type="InterPro" id="IPR016162">
    <property type="entry name" value="Ald_DH_N"/>
</dbReference>
<dbReference type="AlphaFoldDB" id="A0A1V6PS52"/>
<dbReference type="GO" id="GO:0004029">
    <property type="term" value="F:aldehyde dehydrogenase (NAD+) activity"/>
    <property type="evidence" value="ECO:0007669"/>
    <property type="project" value="UniProtKB-EC"/>
</dbReference>
<dbReference type="STRING" id="416450.A0A1V6PS52"/>
<dbReference type="CDD" id="cd07091">
    <property type="entry name" value="ALDH_F1-2_Ald2-like"/>
    <property type="match status" value="1"/>
</dbReference>
<evidence type="ECO:0000313" key="11">
    <source>
        <dbReference type="EMBL" id="OQD79860.1"/>
    </source>
</evidence>
<proteinExistence type="inferred from homology"/>
<evidence type="ECO:0000256" key="6">
    <source>
        <dbReference type="ARBA" id="ARBA00044146"/>
    </source>
</evidence>
<evidence type="ECO:0000256" key="7">
    <source>
        <dbReference type="ARBA" id="ARBA00049194"/>
    </source>
</evidence>
<dbReference type="GO" id="GO:0019413">
    <property type="term" value="P:acetate biosynthetic process"/>
    <property type="evidence" value="ECO:0007669"/>
    <property type="project" value="UniProtKB-ARBA"/>
</dbReference>
<dbReference type="Pfam" id="PF00171">
    <property type="entry name" value="Aldedh"/>
    <property type="match status" value="1"/>
</dbReference>
<dbReference type="Gene3D" id="3.40.309.10">
    <property type="entry name" value="Aldehyde Dehydrogenase, Chain A, domain 2"/>
    <property type="match status" value="1"/>
</dbReference>
<accession>A0A1V6PS52</accession>
<keyword evidence="12" id="KW-1185">Reference proteome</keyword>
<dbReference type="FunFam" id="3.40.605.10:FF:000011">
    <property type="entry name" value="ALD5p Mitochondrial aldehyde dehydrogenase"/>
    <property type="match status" value="1"/>
</dbReference>
<dbReference type="InterPro" id="IPR016161">
    <property type="entry name" value="Ald_DH/histidinol_DH"/>
</dbReference>
<evidence type="ECO:0000256" key="4">
    <source>
        <dbReference type="ARBA" id="ARBA00024226"/>
    </source>
</evidence>
<protein>
    <recommendedName>
        <fullName evidence="6">Aldehyde dehydrogenase</fullName>
        <ecNumber evidence="4">1.2.1.3</ecNumber>
    </recommendedName>
</protein>
<sequence>MATKTAVSLTTPTGIAYQQPTGLFINNEFVGGSDEGTIDVVNPATEKKICAVSEARENDIDKAVAVARKALNGPWRLTTPAERSQYIYKLAMLMEESAEKLAAVESMDNGKPINSARGDIGGAIGCLRYYAGWADKIEGRVIDTDPSKLNYTRREPIGVCGQIIPWNFPLMMWAWKVGPAIACGNTVVLKTAEITPLSALVAAELIVQAGFPPGVINIVTGYGNIAGSAISCHMGVDKVAFTGSTAVGRQILKDAASSNLKKVTLELGGKSPNIVFNDADLDRAASWVDNGIFSNMGQNCCAGSRIYVQSGIYDAFVQKLKEKIQQRAIGPPEDEKTTHGAQVSKAQLDRILGYVDSGKKAGAKIEIGGNRVNRPGYFMEPTIFSEISGDMDIVNEEIFGPVGVIGKFETIEEIIETANDTAYGLASGIHTENLKTAIEVSNNIKAGTVWVNQYNGVHWQLPFGGYKQSGIGRELGEEALFNYTQTKTVSVNLQ</sequence>
<evidence type="ECO:0000256" key="8">
    <source>
        <dbReference type="PROSITE-ProRule" id="PRU10007"/>
    </source>
</evidence>
<dbReference type="InterPro" id="IPR015590">
    <property type="entry name" value="Aldehyde_DH_dom"/>
</dbReference>
<feature type="domain" description="Aldehyde dehydrogenase" evidence="10">
    <location>
        <begin position="33"/>
        <end position="489"/>
    </location>
</feature>
<dbReference type="PROSITE" id="PS00687">
    <property type="entry name" value="ALDEHYDE_DEHYDR_GLU"/>
    <property type="match status" value="1"/>
</dbReference>
<dbReference type="SUPFAM" id="SSF53720">
    <property type="entry name" value="ALDH-like"/>
    <property type="match status" value="1"/>
</dbReference>
<keyword evidence="2 9" id="KW-0560">Oxidoreductase</keyword>
<dbReference type="EMBL" id="MDYN01000042">
    <property type="protein sequence ID" value="OQD79860.1"/>
    <property type="molecule type" value="Genomic_DNA"/>
</dbReference>
<comment type="pathway">
    <text evidence="5">Alcohol metabolism; ethanol degradation; acetate from ethanol: step 2/2.</text>
</comment>
<dbReference type="PANTHER" id="PTHR11699">
    <property type="entry name" value="ALDEHYDE DEHYDROGENASE-RELATED"/>
    <property type="match status" value="1"/>
</dbReference>
<dbReference type="PROSITE" id="PS00070">
    <property type="entry name" value="ALDEHYDE_DEHYDR_CYS"/>
    <property type="match status" value="1"/>
</dbReference>
<evidence type="ECO:0000313" key="12">
    <source>
        <dbReference type="Proteomes" id="UP000191672"/>
    </source>
</evidence>
<evidence type="ECO:0000259" key="10">
    <source>
        <dbReference type="Pfam" id="PF00171"/>
    </source>
</evidence>
<dbReference type="Proteomes" id="UP000191672">
    <property type="component" value="Unassembled WGS sequence"/>
</dbReference>
<dbReference type="InterPro" id="IPR016163">
    <property type="entry name" value="Ald_DH_C"/>
</dbReference>
<comment type="catalytic activity">
    <reaction evidence="7">
        <text>an aldehyde + NAD(+) + H2O = a carboxylate + NADH + 2 H(+)</text>
        <dbReference type="Rhea" id="RHEA:16185"/>
        <dbReference type="ChEBI" id="CHEBI:15377"/>
        <dbReference type="ChEBI" id="CHEBI:15378"/>
        <dbReference type="ChEBI" id="CHEBI:17478"/>
        <dbReference type="ChEBI" id="CHEBI:29067"/>
        <dbReference type="ChEBI" id="CHEBI:57540"/>
        <dbReference type="ChEBI" id="CHEBI:57945"/>
        <dbReference type="EC" id="1.2.1.3"/>
    </reaction>
</comment>
<dbReference type="Gene3D" id="3.40.605.10">
    <property type="entry name" value="Aldehyde Dehydrogenase, Chain A, domain 1"/>
    <property type="match status" value="1"/>
</dbReference>
<evidence type="ECO:0000256" key="9">
    <source>
        <dbReference type="RuleBase" id="RU003345"/>
    </source>
</evidence>